<protein>
    <submittedName>
        <fullName evidence="4">Regulatory protein, luxR family</fullName>
    </submittedName>
</protein>
<dbReference type="InterPro" id="IPR036388">
    <property type="entry name" value="WH-like_DNA-bd_sf"/>
</dbReference>
<dbReference type="GO" id="GO:0006355">
    <property type="term" value="P:regulation of DNA-templated transcription"/>
    <property type="evidence" value="ECO:0007669"/>
    <property type="project" value="InterPro"/>
</dbReference>
<sequence length="926" mass="96919">MTRSEPFVGRAGAAADLRGWLAAADGGTGALVLVGGPAGIGKTRLVETVTGPAAVWGRCVDNPGAPPLWPWRRVLRALPAVGAEIDQALADLDDAADLVAARFRFVATAADALVAAAEPAGLVVVLEDVHWADEASLRLLGHLAGEIRRSRLAVVATYRDTGPYPDAVGDLLGRPGTESLRLEPLTEPDVRAYLAEAGRSGVDAVDALRRSGGNPLYLKAVARSSATGGGEAELRHLVRTTVAGLEAGTRELLAIASVLGEEVDAHVVAEVAAQPADDVVAALDRAVRAGVLRPAVAGSRRFAHAVVRDGIYADLDQGVREELHARAAAALEHRAEPGVVAGHWLRSAATPDALARAADWAEAAAQDATRSLAFTEAARFLDLALGCRRRAGTRDGLAALLVDLATAEYRAGRFARSLGHAREAVELTSDPALVAAAALVVRDTSAPDLLPAMAELTASALAATGPAADPAVRAKLLSQSAAVTADYGRATEAVATADEALALAERSGDQEALLDAVRARMKIRPFELPLTERLRLGALAVALGGTGRPLVALWGHKWRVDAAFEVGTVAVVDTEVSAIAALAATTRLPLVRWHELRLRASVAAYRGAFAEARTHNRLALELAEAELAEDRSAIGMSFAFAQQLAEVVGDPAELPDGYDELLAIAPPLPITVVSRPLCALIAGRLDEARAGYDALRPRLRDPDFIGQAPGIGPHLLPLLEAFEDVETAEWLASRFAGASPVGSGGAGTFCSDCSSSWAGRLAALLGRHAEAVAHFEEAIAWDTRLGARPYVVHNRVRLAGALAAAGEPARAETPARQAADEARRLGMPGWLRQATALLDRVRTEADPLTGREREIVALVAGALSNRQIAHRLVLSERTVESHVRSVLAKLGLANRTEVAAWAHRRGLTVSTGAPPRAGGSATRNPR</sequence>
<name>A0A1H4IDX4_9PSEU</name>
<proteinExistence type="predicted"/>
<dbReference type="PANTHER" id="PTHR16305">
    <property type="entry name" value="TESTICULAR SOLUBLE ADENYLYL CYCLASE"/>
    <property type="match status" value="1"/>
</dbReference>
<dbReference type="EMBL" id="FNSO01000002">
    <property type="protein sequence ID" value="SEB32105.1"/>
    <property type="molecule type" value="Genomic_DNA"/>
</dbReference>
<gene>
    <name evidence="4" type="ORF">SAMN04489727_0395</name>
</gene>
<dbReference type="Gene3D" id="1.10.10.10">
    <property type="entry name" value="Winged helix-like DNA-binding domain superfamily/Winged helix DNA-binding domain"/>
    <property type="match status" value="1"/>
</dbReference>
<evidence type="ECO:0000256" key="2">
    <source>
        <dbReference type="ARBA" id="ARBA00022840"/>
    </source>
</evidence>
<keyword evidence="2" id="KW-0067">ATP-binding</keyword>
<dbReference type="PRINTS" id="PR00038">
    <property type="entry name" value="HTHLUXR"/>
</dbReference>
<keyword evidence="1" id="KW-0547">Nucleotide-binding</keyword>
<accession>A0A1H4IDX4</accession>
<dbReference type="SMART" id="SM00421">
    <property type="entry name" value="HTH_LUXR"/>
    <property type="match status" value="1"/>
</dbReference>
<dbReference type="InterPro" id="IPR041664">
    <property type="entry name" value="AAA_16"/>
</dbReference>
<dbReference type="InterPro" id="IPR027417">
    <property type="entry name" value="P-loop_NTPase"/>
</dbReference>
<dbReference type="CDD" id="cd06170">
    <property type="entry name" value="LuxR_C_like"/>
    <property type="match status" value="1"/>
</dbReference>
<dbReference type="PANTHER" id="PTHR16305:SF35">
    <property type="entry name" value="TRANSCRIPTIONAL ACTIVATOR DOMAIN"/>
    <property type="match status" value="1"/>
</dbReference>
<reference evidence="5" key="1">
    <citation type="submission" date="2016-10" db="EMBL/GenBank/DDBJ databases">
        <authorList>
            <person name="Varghese N."/>
            <person name="Submissions S."/>
        </authorList>
    </citation>
    <scope>NUCLEOTIDE SEQUENCE [LARGE SCALE GENOMIC DNA]</scope>
    <source>
        <strain evidence="5">DSM 44544</strain>
    </source>
</reference>
<dbReference type="GO" id="GO:0003677">
    <property type="term" value="F:DNA binding"/>
    <property type="evidence" value="ECO:0007669"/>
    <property type="project" value="InterPro"/>
</dbReference>
<evidence type="ECO:0000313" key="4">
    <source>
        <dbReference type="EMBL" id="SEB32105.1"/>
    </source>
</evidence>
<evidence type="ECO:0000259" key="3">
    <source>
        <dbReference type="PROSITE" id="PS50043"/>
    </source>
</evidence>
<dbReference type="SUPFAM" id="SSF46894">
    <property type="entry name" value="C-terminal effector domain of the bipartite response regulators"/>
    <property type="match status" value="1"/>
</dbReference>
<dbReference type="GO" id="GO:0004016">
    <property type="term" value="F:adenylate cyclase activity"/>
    <property type="evidence" value="ECO:0007669"/>
    <property type="project" value="TreeGrafter"/>
</dbReference>
<feature type="domain" description="HTH luxR-type" evidence="3">
    <location>
        <begin position="841"/>
        <end position="906"/>
    </location>
</feature>
<dbReference type="InterPro" id="IPR000792">
    <property type="entry name" value="Tscrpt_reg_LuxR_C"/>
</dbReference>
<dbReference type="GO" id="GO:0005737">
    <property type="term" value="C:cytoplasm"/>
    <property type="evidence" value="ECO:0007669"/>
    <property type="project" value="TreeGrafter"/>
</dbReference>
<dbReference type="Pfam" id="PF00196">
    <property type="entry name" value="GerE"/>
    <property type="match status" value="1"/>
</dbReference>
<dbReference type="PROSITE" id="PS50043">
    <property type="entry name" value="HTH_LUXR_2"/>
    <property type="match status" value="1"/>
</dbReference>
<dbReference type="Proteomes" id="UP000199622">
    <property type="component" value="Unassembled WGS sequence"/>
</dbReference>
<evidence type="ECO:0000256" key="1">
    <source>
        <dbReference type="ARBA" id="ARBA00022741"/>
    </source>
</evidence>
<evidence type="ECO:0000313" key="5">
    <source>
        <dbReference type="Proteomes" id="UP000199622"/>
    </source>
</evidence>
<dbReference type="OrthoDB" id="3543649at2"/>
<organism evidence="4 5">
    <name type="scientific">Amycolatopsis tolypomycina</name>
    <dbReference type="NCBI Taxonomy" id="208445"/>
    <lineage>
        <taxon>Bacteria</taxon>
        <taxon>Bacillati</taxon>
        <taxon>Actinomycetota</taxon>
        <taxon>Actinomycetes</taxon>
        <taxon>Pseudonocardiales</taxon>
        <taxon>Pseudonocardiaceae</taxon>
        <taxon>Amycolatopsis</taxon>
    </lineage>
</organism>
<dbReference type="GO" id="GO:0005524">
    <property type="term" value="F:ATP binding"/>
    <property type="evidence" value="ECO:0007669"/>
    <property type="project" value="UniProtKB-KW"/>
</dbReference>
<dbReference type="Pfam" id="PF13191">
    <property type="entry name" value="AAA_16"/>
    <property type="match status" value="1"/>
</dbReference>
<dbReference type="InterPro" id="IPR016032">
    <property type="entry name" value="Sig_transdc_resp-reg_C-effctor"/>
</dbReference>
<keyword evidence="5" id="KW-1185">Reference proteome</keyword>
<dbReference type="InterPro" id="IPR011990">
    <property type="entry name" value="TPR-like_helical_dom_sf"/>
</dbReference>
<dbReference type="SUPFAM" id="SSF52540">
    <property type="entry name" value="P-loop containing nucleoside triphosphate hydrolases"/>
    <property type="match status" value="1"/>
</dbReference>
<dbReference type="SUPFAM" id="SSF48452">
    <property type="entry name" value="TPR-like"/>
    <property type="match status" value="1"/>
</dbReference>
<dbReference type="STRING" id="208445.SAMN04489727_0395"/>
<dbReference type="Gene3D" id="1.25.40.10">
    <property type="entry name" value="Tetratricopeptide repeat domain"/>
    <property type="match status" value="1"/>
</dbReference>
<dbReference type="AlphaFoldDB" id="A0A1H4IDX4"/>
<dbReference type="RefSeq" id="WP_091304129.1">
    <property type="nucleotide sequence ID" value="NZ_FNSO01000002.1"/>
</dbReference>